<feature type="active site" description="Charge relay system" evidence="15">
    <location>
        <position position="643"/>
    </location>
</feature>
<evidence type="ECO:0000256" key="13">
    <source>
        <dbReference type="ARBA" id="ARBA00023180"/>
    </source>
</evidence>
<accession>A0A1Y1I8T3</accession>
<dbReference type="PROSITE" id="PS51892">
    <property type="entry name" value="SUBTILASE"/>
    <property type="match status" value="1"/>
</dbReference>
<keyword evidence="8 15" id="KW-0720">Serine protease</keyword>
<evidence type="ECO:0000256" key="10">
    <source>
        <dbReference type="ARBA" id="ARBA00022989"/>
    </source>
</evidence>
<dbReference type="InterPro" id="IPR022398">
    <property type="entry name" value="Peptidase_S8_His-AS"/>
</dbReference>
<dbReference type="InterPro" id="IPR057032">
    <property type="entry name" value="MBTPS1_4th"/>
</dbReference>
<sequence length="1615" mass="173824">MSKMLKFVKPFWLDITLSNKHISAQIVHKATGCTLTTATTKSKELKATLPRTSDKLAAAAVGNLLAKKAQEMGVHAVSYDIPEGKTYHGKLKAVIDGVVEVAVLLSSWEAAPEKAGAGAGNKEAVEAGGAVRSVQSSMASIADSSYLANACQGEAQGPAQDTCCRVDFPPEAGTQARRCRSEECPADCPAASESSGTRPDVEKRGAKKTAQSSRMGVEPVQGEWIVRFRNYKHAAKHKQLLEQHLGLSGELWGWVDRVNPAAKLPTDFGLLTVAASEEGRRLRERLAGLPDVKDVSPQMRFTRGLAWDENQDQDHLGSQGRRAREARPRRSDLQQSSRESGPADGGGPEGDATGQSEGDWHTNRGGADSTASVTGPTRKRPGRFQTRPSFAGDEDPALAGPFVRDNATVGRELLLAQRSQITSMFQAEELWKKGYSGAKVRMAVFDTGVRQDHPHFRNIEERTNWTNEDTLDDSLGHGTFVAGVIASQDGQCLGFAPDTEIYAFRVFTNAQVSYTSWFLDAFNYAIATKMNILNLSIGGPDYLDRPFVEKVWEMTANNIIMVSAIGNDGPLYGTLNNPADQSDVIGVGGIDYSDAIAAFSSRGMSTWELPHGYGRVKPDIVAYGRDVIGSKISGGCKSLSGTSVASPVVAGAVCLLASVVPEERRWDILNPASMKQALVEGAVKLSGPHMFEQGMGRLNLIESHKILEAYTPRASISPATLDLTECPYAWPFCQQAIYHDGMPLIFNATILNGMGVVGYVEGIPRWEPTNEEGKLLDLQMTFSDVIWPWTGFLGLYIRVSQAGFNTTGVAEGVVHVTVISPPARGETQDRRSNCSLPVRVNIIPTPPRSARVLWDQFHNVRYPPGYLPRDSLDVRNDILDWHGDHPHTNFHGMYDALRSNGYFLEVLGSPFTCFDAEKYGALLLVDSEEEYFPEEVAKLQDDVRSKGLGLIVFADWYQVAAMVKMKFFDDNTRSWWTPATGGANVPALNDLLSGFGIAFGDTILAGSFSMGAERTHFASGANLARFPANGTVHRFSLQVQSEAETAPPNEVVPAVVQPLNPADANRTVVGVLAVNGTAVSRGGEIANNLTGVVVQAGHSAAGAAKKVNDSVDAVGTADAGALGNDLNVTRAEGEEKNATSVESVSRKNDSEAGVDGPAFEDVPNERGGFDPARNAELNEVQLEEERRKRARRTAKDVPIGRLRPADKGALSRKKERGDSAGVRSGETMGIGEASSVQGAESSQRRRLAGAPNSMATAPILGLTTAGEGRIVAYGDSNCLDSSHQVVNCYWLLLQMLDFAAGGNKPTTLFPIGFSQSEPVGTDALLPKRRDDVNFTEYSAVLGKPLECGLDSPFHTASPLPPASSVPISRSAGLGLKERREASERLREAEDLKGLSNGDWEQVSDQVGGAQERPAKKGGVSVDPNEESTEREREVKEGEVLPVGGEGIGFEEKGGGERNATEGGQVASVEDEELGIDDEDEAEGGWHAAGATANKTRGEDAKPKENKGGSSSSLLQRIKPSNEPLSQSYYGYVSLLLVVIGFALILLLWRARQKRKRQVNAHRDSDDGGESLKASRGDVDFYGSSDDRQGRTAKERKAVVPGKERPTSPHSPSSMV</sequence>
<keyword evidence="14" id="KW-0687">Ribonucleoprotein</keyword>
<dbReference type="InterPro" id="IPR015500">
    <property type="entry name" value="Peptidase_S8_subtilisin-rel"/>
</dbReference>
<feature type="region of interest" description="Disordered" evidence="16">
    <location>
        <begin position="1125"/>
        <end position="1244"/>
    </location>
</feature>
<feature type="domain" description="MBTPS1 third" evidence="21">
    <location>
        <begin position="717"/>
        <end position="845"/>
    </location>
</feature>
<dbReference type="InterPro" id="IPR050131">
    <property type="entry name" value="Peptidase_S8_subtilisin-like"/>
</dbReference>
<dbReference type="EMBL" id="DF237234">
    <property type="protein sequence ID" value="GAQ86362.1"/>
    <property type="molecule type" value="Genomic_DNA"/>
</dbReference>
<keyword evidence="10 17" id="KW-1133">Transmembrane helix</keyword>
<evidence type="ECO:0000256" key="4">
    <source>
        <dbReference type="ARBA" id="ARBA00022670"/>
    </source>
</evidence>
<keyword evidence="6" id="KW-0732">Signal</keyword>
<evidence type="ECO:0000256" key="12">
    <source>
        <dbReference type="ARBA" id="ARBA00023136"/>
    </source>
</evidence>
<dbReference type="GO" id="GO:0006412">
    <property type="term" value="P:translation"/>
    <property type="evidence" value="ECO:0007669"/>
    <property type="project" value="InterPro"/>
</dbReference>
<dbReference type="GO" id="GO:0005794">
    <property type="term" value="C:Golgi apparatus"/>
    <property type="evidence" value="ECO:0000318"/>
    <property type="project" value="GO_Central"/>
</dbReference>
<keyword evidence="11" id="KW-0333">Golgi apparatus</keyword>
<keyword evidence="4 15" id="KW-0645">Protease</keyword>
<evidence type="ECO:0000256" key="14">
    <source>
        <dbReference type="ARBA" id="ARBA00023274"/>
    </source>
</evidence>
<proteinExistence type="inferred from homology"/>
<dbReference type="GO" id="GO:0005840">
    <property type="term" value="C:ribosome"/>
    <property type="evidence" value="ECO:0007669"/>
    <property type="project" value="UniProtKB-KW"/>
</dbReference>
<dbReference type="GO" id="GO:0004252">
    <property type="term" value="F:serine-type endopeptidase activity"/>
    <property type="evidence" value="ECO:0000318"/>
    <property type="project" value="GO_Central"/>
</dbReference>
<evidence type="ECO:0000313" key="22">
    <source>
        <dbReference type="EMBL" id="GAQ86362.1"/>
    </source>
</evidence>
<feature type="compositionally biased region" description="Basic and acidic residues" evidence="16">
    <location>
        <begin position="1495"/>
        <end position="1506"/>
    </location>
</feature>
<dbReference type="GO" id="GO:0000139">
    <property type="term" value="C:Golgi membrane"/>
    <property type="evidence" value="ECO:0007669"/>
    <property type="project" value="UniProtKB-SubCell"/>
</dbReference>
<dbReference type="SUPFAM" id="SSF53137">
    <property type="entry name" value="Translational machinery components"/>
    <property type="match status" value="1"/>
</dbReference>
<evidence type="ECO:0000256" key="3">
    <source>
        <dbReference type="ARBA" id="ARBA00011073"/>
    </source>
</evidence>
<dbReference type="InterPro" id="IPR036852">
    <property type="entry name" value="Peptidase_S8/S53_dom_sf"/>
</dbReference>
<keyword evidence="9" id="KW-0689">Ribosomal protein</keyword>
<dbReference type="Pfam" id="PF23094">
    <property type="entry name" value="MBTPS1_3rd"/>
    <property type="match status" value="1"/>
</dbReference>
<name>A0A1Y1I8T3_KLENI</name>
<evidence type="ECO:0000256" key="9">
    <source>
        <dbReference type="ARBA" id="ARBA00022980"/>
    </source>
</evidence>
<feature type="region of interest" description="Disordered" evidence="16">
    <location>
        <begin position="1555"/>
        <end position="1615"/>
    </location>
</feature>
<dbReference type="Pfam" id="PF23090">
    <property type="entry name" value="MBTPS1_4th"/>
    <property type="match status" value="2"/>
</dbReference>
<comment type="subcellular location">
    <subcellularLocation>
        <location evidence="1">Golgi apparatus membrane</location>
        <topology evidence="1">Single-pass membrane protein</topology>
    </subcellularLocation>
</comment>
<evidence type="ECO:0000256" key="7">
    <source>
        <dbReference type="ARBA" id="ARBA00022801"/>
    </source>
</evidence>
<dbReference type="STRING" id="105231.A0A1Y1I8T3"/>
<protein>
    <submittedName>
        <fullName evidence="22">Membrane-bound transcription factor site-1 protease</fullName>
    </submittedName>
</protein>
<dbReference type="InterPro" id="IPR055143">
    <property type="entry name" value="MBTP1_N"/>
</dbReference>
<keyword evidence="5 17" id="KW-0812">Transmembrane</keyword>
<organism evidence="22 23">
    <name type="scientific">Klebsormidium nitens</name>
    <name type="common">Green alga</name>
    <name type="synonym">Ulothrix nitens</name>
    <dbReference type="NCBI Taxonomy" id="105231"/>
    <lineage>
        <taxon>Eukaryota</taxon>
        <taxon>Viridiplantae</taxon>
        <taxon>Streptophyta</taxon>
        <taxon>Klebsormidiophyceae</taxon>
        <taxon>Klebsormidiales</taxon>
        <taxon>Klebsormidiaceae</taxon>
        <taxon>Klebsormidium</taxon>
    </lineage>
</organism>
<dbReference type="Pfam" id="PF23001">
    <property type="entry name" value="MBTP1_N"/>
    <property type="match status" value="1"/>
</dbReference>
<dbReference type="CDD" id="cd00432">
    <property type="entry name" value="Ribosomal_L18_L5e"/>
    <property type="match status" value="1"/>
</dbReference>
<evidence type="ECO:0000256" key="6">
    <source>
        <dbReference type="ARBA" id="ARBA00022729"/>
    </source>
</evidence>
<feature type="domain" description="MBTPS1 fourth" evidence="20">
    <location>
        <begin position="846"/>
        <end position="1046"/>
    </location>
</feature>
<dbReference type="GO" id="GO:0006508">
    <property type="term" value="P:proteolysis"/>
    <property type="evidence" value="ECO:0007669"/>
    <property type="project" value="UniProtKB-KW"/>
</dbReference>
<evidence type="ECO:0000256" key="16">
    <source>
        <dbReference type="SAM" id="MobiDB-lite"/>
    </source>
</evidence>
<keyword evidence="7 15" id="KW-0378">Hydrolase</keyword>
<dbReference type="Gene3D" id="3.30.420.100">
    <property type="match status" value="1"/>
</dbReference>
<keyword evidence="13" id="KW-0325">Glycoprotein</keyword>
<dbReference type="InterPro" id="IPR023828">
    <property type="entry name" value="Peptidase_S8_Ser-AS"/>
</dbReference>
<dbReference type="PROSITE" id="PS00137">
    <property type="entry name" value="SUBTILASE_HIS"/>
    <property type="match status" value="1"/>
</dbReference>
<comment type="similarity">
    <text evidence="3 15">Belongs to the peptidase S8 family.</text>
</comment>
<feature type="active site" description="Charge relay system" evidence="15">
    <location>
        <position position="446"/>
    </location>
</feature>
<feature type="compositionally biased region" description="Basic and acidic residues" evidence="16">
    <location>
        <begin position="322"/>
        <end position="332"/>
    </location>
</feature>
<evidence type="ECO:0000256" key="11">
    <source>
        <dbReference type="ARBA" id="ARBA00023034"/>
    </source>
</evidence>
<dbReference type="OrthoDB" id="1740355at2759"/>
<feature type="compositionally biased region" description="Acidic residues" evidence="16">
    <location>
        <begin position="1468"/>
        <end position="1482"/>
    </location>
</feature>
<evidence type="ECO:0000313" key="23">
    <source>
        <dbReference type="Proteomes" id="UP000054558"/>
    </source>
</evidence>
<evidence type="ECO:0000256" key="5">
    <source>
        <dbReference type="ARBA" id="ARBA00022692"/>
    </source>
</evidence>
<feature type="compositionally biased region" description="Basic and acidic residues" evidence="16">
    <location>
        <begin position="1427"/>
        <end position="1438"/>
    </location>
</feature>
<comment type="similarity">
    <text evidence="2">Belongs to the universal ribosomal protein uL18 family.</text>
</comment>
<evidence type="ECO:0000259" key="21">
    <source>
        <dbReference type="Pfam" id="PF23094"/>
    </source>
</evidence>
<dbReference type="InterPro" id="IPR000209">
    <property type="entry name" value="Peptidase_S8/S53_dom"/>
</dbReference>
<dbReference type="PANTHER" id="PTHR43806">
    <property type="entry name" value="PEPTIDASE S8"/>
    <property type="match status" value="1"/>
</dbReference>
<reference evidence="22 23" key="1">
    <citation type="journal article" date="2014" name="Nat. Commun.">
        <title>Klebsormidium flaccidum genome reveals primary factors for plant terrestrial adaptation.</title>
        <authorList>
            <person name="Hori K."/>
            <person name="Maruyama F."/>
            <person name="Fujisawa T."/>
            <person name="Togashi T."/>
            <person name="Yamamoto N."/>
            <person name="Seo M."/>
            <person name="Sato S."/>
            <person name="Yamada T."/>
            <person name="Mori H."/>
            <person name="Tajima N."/>
            <person name="Moriyama T."/>
            <person name="Ikeuchi M."/>
            <person name="Watanabe M."/>
            <person name="Wada H."/>
            <person name="Kobayashi K."/>
            <person name="Saito M."/>
            <person name="Masuda T."/>
            <person name="Sasaki-Sekimoto Y."/>
            <person name="Mashiguchi K."/>
            <person name="Awai K."/>
            <person name="Shimojima M."/>
            <person name="Masuda S."/>
            <person name="Iwai M."/>
            <person name="Nobusawa T."/>
            <person name="Narise T."/>
            <person name="Kondo S."/>
            <person name="Saito H."/>
            <person name="Sato R."/>
            <person name="Murakawa M."/>
            <person name="Ihara Y."/>
            <person name="Oshima-Yamada Y."/>
            <person name="Ohtaka K."/>
            <person name="Satoh M."/>
            <person name="Sonobe K."/>
            <person name="Ishii M."/>
            <person name="Ohtani R."/>
            <person name="Kanamori-Sato M."/>
            <person name="Honoki R."/>
            <person name="Miyazaki D."/>
            <person name="Mochizuki H."/>
            <person name="Umetsu J."/>
            <person name="Higashi K."/>
            <person name="Shibata D."/>
            <person name="Kamiya Y."/>
            <person name="Sato N."/>
            <person name="Nakamura Y."/>
            <person name="Tabata S."/>
            <person name="Ida S."/>
            <person name="Kurokawa K."/>
            <person name="Ohta H."/>
        </authorList>
    </citation>
    <scope>NUCLEOTIDE SEQUENCE [LARGE SCALE GENOMIC DNA]</scope>
    <source>
        <strain evidence="22 23">NIES-2285</strain>
    </source>
</reference>
<dbReference type="SUPFAM" id="SSF52743">
    <property type="entry name" value="Subtilisin-like"/>
    <property type="match status" value="1"/>
</dbReference>
<evidence type="ECO:0000259" key="20">
    <source>
        <dbReference type="Pfam" id="PF23090"/>
    </source>
</evidence>
<gene>
    <name evidence="22" type="ORF">KFL_002850060</name>
</gene>
<feature type="compositionally biased region" description="Basic and acidic residues" evidence="16">
    <location>
        <begin position="1375"/>
        <end position="1392"/>
    </location>
</feature>
<dbReference type="Proteomes" id="UP000054558">
    <property type="component" value="Unassembled WGS sequence"/>
</dbReference>
<keyword evidence="12 17" id="KW-0472">Membrane</keyword>
<feature type="region of interest" description="Disordered" evidence="16">
    <location>
        <begin position="303"/>
        <end position="401"/>
    </location>
</feature>
<keyword evidence="23" id="KW-1185">Reference proteome</keyword>
<evidence type="ECO:0000256" key="2">
    <source>
        <dbReference type="ARBA" id="ARBA00007116"/>
    </source>
</evidence>
<feature type="region of interest" description="Disordered" evidence="16">
    <location>
        <begin position="182"/>
        <end position="216"/>
    </location>
</feature>
<dbReference type="Pfam" id="PF00861">
    <property type="entry name" value="Ribosomal_L18p"/>
    <property type="match status" value="1"/>
</dbReference>
<dbReference type="GO" id="GO:1990904">
    <property type="term" value="C:ribonucleoprotein complex"/>
    <property type="evidence" value="ECO:0007669"/>
    <property type="project" value="UniProtKB-KW"/>
</dbReference>
<evidence type="ECO:0000259" key="18">
    <source>
        <dbReference type="Pfam" id="PF00082"/>
    </source>
</evidence>
<dbReference type="Gene3D" id="3.40.50.200">
    <property type="entry name" value="Peptidase S8/S53 domain"/>
    <property type="match status" value="1"/>
</dbReference>
<dbReference type="CDD" id="cd07479">
    <property type="entry name" value="Peptidases_S8_SKI-1_like"/>
    <property type="match status" value="1"/>
</dbReference>
<dbReference type="Pfam" id="PF00082">
    <property type="entry name" value="Peptidase_S8"/>
    <property type="match status" value="1"/>
</dbReference>
<dbReference type="InterPro" id="IPR005484">
    <property type="entry name" value="Ribosomal_uL18_bac/plant/anim"/>
</dbReference>
<dbReference type="FunFam" id="3.40.50.200:FF:000011">
    <property type="entry name" value="subtilisin-like protease SBT6.1"/>
    <property type="match status" value="1"/>
</dbReference>
<feature type="domain" description="MBTPS1 fourth" evidence="20">
    <location>
        <begin position="1246"/>
        <end position="1310"/>
    </location>
</feature>
<feature type="compositionally biased region" description="Basic and acidic residues" evidence="16">
    <location>
        <begin position="1572"/>
        <end position="1606"/>
    </location>
</feature>
<evidence type="ECO:0000256" key="1">
    <source>
        <dbReference type="ARBA" id="ARBA00004194"/>
    </source>
</evidence>
<feature type="transmembrane region" description="Helical" evidence="17">
    <location>
        <begin position="1528"/>
        <end position="1548"/>
    </location>
</feature>
<dbReference type="InterPro" id="IPR057060">
    <property type="entry name" value="MBTPS1_3rd"/>
</dbReference>
<evidence type="ECO:0000256" key="17">
    <source>
        <dbReference type="SAM" id="Phobius"/>
    </source>
</evidence>
<feature type="region of interest" description="Disordered" evidence="16">
    <location>
        <begin position="1356"/>
        <end position="1515"/>
    </location>
</feature>
<dbReference type="GO" id="GO:0003735">
    <property type="term" value="F:structural constituent of ribosome"/>
    <property type="evidence" value="ECO:0007669"/>
    <property type="project" value="InterPro"/>
</dbReference>
<dbReference type="InterPro" id="IPR034185">
    <property type="entry name" value="Site-1_peptidase_cat_dom"/>
</dbReference>
<feature type="compositionally biased region" description="Basic and acidic residues" evidence="16">
    <location>
        <begin position="1449"/>
        <end position="1459"/>
    </location>
</feature>
<evidence type="ECO:0000259" key="19">
    <source>
        <dbReference type="Pfam" id="PF23001"/>
    </source>
</evidence>
<dbReference type="PRINTS" id="PR00723">
    <property type="entry name" value="SUBTILISIN"/>
</dbReference>
<feature type="active site" description="Charge relay system" evidence="15">
    <location>
        <position position="477"/>
    </location>
</feature>
<evidence type="ECO:0000256" key="8">
    <source>
        <dbReference type="ARBA" id="ARBA00022825"/>
    </source>
</evidence>
<dbReference type="PROSITE" id="PS00138">
    <property type="entry name" value="SUBTILASE_SER"/>
    <property type="match status" value="1"/>
</dbReference>
<evidence type="ECO:0000256" key="15">
    <source>
        <dbReference type="PROSITE-ProRule" id="PRU01240"/>
    </source>
</evidence>
<feature type="domain" description="Peptidase S8/S53" evidence="18">
    <location>
        <begin position="438"/>
        <end position="693"/>
    </location>
</feature>
<feature type="domain" description="Membrane-bound transcription factor site-1 protease-like N-terminal" evidence="19">
    <location>
        <begin position="220"/>
        <end position="298"/>
    </location>
</feature>
<dbReference type="PANTHER" id="PTHR43806:SF7">
    <property type="entry name" value="MEMBRANE-BOUND TRANSCRIPTION FACTOR SITE-1 PROTEASE"/>
    <property type="match status" value="1"/>
</dbReference>
<dbReference type="InterPro" id="IPR057268">
    <property type="entry name" value="Ribosomal_L18"/>
</dbReference>